<gene>
    <name evidence="1" type="ORF">HMPREF9013_0229</name>
</gene>
<accession>D2MNK4</accession>
<evidence type="ECO:0000313" key="2">
    <source>
        <dbReference type="Proteomes" id="UP000005017"/>
    </source>
</evidence>
<sequence length="106" mass="12075">MKVEGGCLVDKVKLLNGKKLNPWFSNCDLIEFNGKQGGILYSLWKKDDFSSTNISLDIGIVTHPLPHRPDKMKSHEVDKMGEIFYKGFSIKSMLRKIISNSEEEDD</sequence>
<dbReference type="AlphaFoldDB" id="D2MNK4"/>
<dbReference type="Proteomes" id="UP000005017">
    <property type="component" value="Unassembled WGS sequence"/>
</dbReference>
<keyword evidence="2" id="KW-1185">Reference proteome</keyword>
<protein>
    <submittedName>
        <fullName evidence="1">Uncharacterized protein</fullName>
    </submittedName>
</protein>
<organism evidence="1 2">
    <name type="scientific">Bulleidia extructa W1219</name>
    <dbReference type="NCBI Taxonomy" id="679192"/>
    <lineage>
        <taxon>Bacteria</taxon>
        <taxon>Bacillati</taxon>
        <taxon>Bacillota</taxon>
        <taxon>Erysipelotrichia</taxon>
        <taxon>Erysipelotrichales</taxon>
        <taxon>Erysipelotrichaceae</taxon>
        <taxon>Bulleidia</taxon>
    </lineage>
</organism>
<evidence type="ECO:0000313" key="1">
    <source>
        <dbReference type="EMBL" id="EFC06026.1"/>
    </source>
</evidence>
<proteinExistence type="predicted"/>
<reference evidence="2" key="1">
    <citation type="submission" date="2009-12" db="EMBL/GenBank/DDBJ databases">
        <title>Sequence of Clostridiales genomosp. BVAB3 str. UPII9-5.</title>
        <authorList>
            <person name="Madupu R."/>
            <person name="Durkin A.S."/>
            <person name="Torralba M."/>
            <person name="Methe B."/>
            <person name="Sutton G.G."/>
            <person name="Strausberg R.L."/>
            <person name="Nelson K.E."/>
        </authorList>
    </citation>
    <scope>NUCLEOTIDE SEQUENCE [LARGE SCALE GENOMIC DNA]</scope>
    <source>
        <strain evidence="2">W1219</strain>
    </source>
</reference>
<dbReference type="STRING" id="679192.HMPREF9013_0229"/>
<comment type="caution">
    <text evidence="1">The sequence shown here is derived from an EMBL/GenBank/DDBJ whole genome shotgun (WGS) entry which is preliminary data.</text>
</comment>
<dbReference type="EMBL" id="ADFR01000003">
    <property type="protein sequence ID" value="EFC06026.1"/>
    <property type="molecule type" value="Genomic_DNA"/>
</dbReference>
<name>D2MNK4_9FIRM</name>